<evidence type="ECO:0000256" key="3">
    <source>
        <dbReference type="ARBA" id="ARBA00022989"/>
    </source>
</evidence>
<evidence type="ECO:0000313" key="6">
    <source>
        <dbReference type="EMBL" id="OAG07775.1"/>
    </source>
</evidence>
<evidence type="ECO:0000256" key="2">
    <source>
        <dbReference type="ARBA" id="ARBA00022692"/>
    </source>
</evidence>
<organism evidence="6 7">
    <name type="scientific">Paraphaeosphaeria sporulosa</name>
    <dbReference type="NCBI Taxonomy" id="1460663"/>
    <lineage>
        <taxon>Eukaryota</taxon>
        <taxon>Fungi</taxon>
        <taxon>Dikarya</taxon>
        <taxon>Ascomycota</taxon>
        <taxon>Pezizomycotina</taxon>
        <taxon>Dothideomycetes</taxon>
        <taxon>Pleosporomycetidae</taxon>
        <taxon>Pleosporales</taxon>
        <taxon>Massarineae</taxon>
        <taxon>Didymosphaeriaceae</taxon>
        <taxon>Paraphaeosphaeria</taxon>
    </lineage>
</organism>
<dbReference type="RefSeq" id="XP_018038140.1">
    <property type="nucleotide sequence ID" value="XM_018187147.1"/>
</dbReference>
<accession>A0A177CJS6</accession>
<name>A0A177CJS6_9PLEO</name>
<dbReference type="EMBL" id="KV441551">
    <property type="protein sequence ID" value="OAG07775.1"/>
    <property type="molecule type" value="Genomic_DNA"/>
</dbReference>
<sequence>MIGADIISIFVSAYMYMIDAYEVNETSVLTIVALVRYLATGGMTVVGVPMYQNFGPHYALTILACISAAAVPIPWALFKWGPRIREKSKYAIRPQ</sequence>
<keyword evidence="4 5" id="KW-0472">Membrane</keyword>
<dbReference type="InParanoid" id="A0A177CJS6"/>
<feature type="transmembrane region" description="Helical" evidence="5">
    <location>
        <begin position="28"/>
        <end position="51"/>
    </location>
</feature>
<proteinExistence type="predicted"/>
<keyword evidence="7" id="KW-1185">Reference proteome</keyword>
<keyword evidence="2 5" id="KW-0812">Transmembrane</keyword>
<dbReference type="PANTHER" id="PTHR23502:SF47">
    <property type="entry name" value="MAJOR FACILITATOR SUPERFAMILY (MFS) PROFILE DOMAIN-CONTAINING PROTEIN-RELATED"/>
    <property type="match status" value="1"/>
</dbReference>
<dbReference type="SUPFAM" id="SSF103473">
    <property type="entry name" value="MFS general substrate transporter"/>
    <property type="match status" value="1"/>
</dbReference>
<gene>
    <name evidence="6" type="ORF">CC84DRAFT_718379</name>
</gene>
<protein>
    <recommendedName>
        <fullName evidence="8">Major facilitator superfamily (MFS) profile domain-containing protein</fullName>
    </recommendedName>
</protein>
<dbReference type="GO" id="GO:0005886">
    <property type="term" value="C:plasma membrane"/>
    <property type="evidence" value="ECO:0007669"/>
    <property type="project" value="TreeGrafter"/>
</dbReference>
<dbReference type="InterPro" id="IPR036259">
    <property type="entry name" value="MFS_trans_sf"/>
</dbReference>
<dbReference type="PANTHER" id="PTHR23502">
    <property type="entry name" value="MAJOR FACILITATOR SUPERFAMILY"/>
    <property type="match status" value="1"/>
</dbReference>
<evidence type="ECO:0000256" key="4">
    <source>
        <dbReference type="ARBA" id="ARBA00023136"/>
    </source>
</evidence>
<dbReference type="OrthoDB" id="3936150at2759"/>
<feature type="transmembrane region" description="Helical" evidence="5">
    <location>
        <begin position="57"/>
        <end position="78"/>
    </location>
</feature>
<evidence type="ECO:0008006" key="8">
    <source>
        <dbReference type="Google" id="ProtNLM"/>
    </source>
</evidence>
<dbReference type="Proteomes" id="UP000077069">
    <property type="component" value="Unassembled WGS sequence"/>
</dbReference>
<evidence type="ECO:0000256" key="5">
    <source>
        <dbReference type="SAM" id="Phobius"/>
    </source>
</evidence>
<dbReference type="AlphaFoldDB" id="A0A177CJS6"/>
<dbReference type="GO" id="GO:0022857">
    <property type="term" value="F:transmembrane transporter activity"/>
    <property type="evidence" value="ECO:0007669"/>
    <property type="project" value="TreeGrafter"/>
</dbReference>
<dbReference type="GeneID" id="28770633"/>
<reference evidence="6 7" key="1">
    <citation type="submission" date="2016-05" db="EMBL/GenBank/DDBJ databases">
        <title>Comparative analysis of secretome profiles of manganese(II)-oxidizing ascomycete fungi.</title>
        <authorList>
            <consortium name="DOE Joint Genome Institute"/>
            <person name="Zeiner C.A."/>
            <person name="Purvine S.O."/>
            <person name="Zink E.M."/>
            <person name="Wu S."/>
            <person name="Pasa-Tolic L."/>
            <person name="Chaput D.L."/>
            <person name="Haridas S."/>
            <person name="Grigoriev I.V."/>
            <person name="Santelli C.M."/>
            <person name="Hansel C.M."/>
        </authorList>
    </citation>
    <scope>NUCLEOTIDE SEQUENCE [LARGE SCALE GENOMIC DNA]</scope>
    <source>
        <strain evidence="6 7">AP3s5-JAC2a</strain>
    </source>
</reference>
<evidence type="ECO:0000313" key="7">
    <source>
        <dbReference type="Proteomes" id="UP000077069"/>
    </source>
</evidence>
<dbReference type="STRING" id="1460663.A0A177CJS6"/>
<comment type="subcellular location">
    <subcellularLocation>
        <location evidence="1">Membrane</location>
        <topology evidence="1">Multi-pass membrane protein</topology>
    </subcellularLocation>
</comment>
<keyword evidence="3 5" id="KW-1133">Transmembrane helix</keyword>
<evidence type="ECO:0000256" key="1">
    <source>
        <dbReference type="ARBA" id="ARBA00004141"/>
    </source>
</evidence>